<dbReference type="GeneID" id="25280547"/>
<dbReference type="GO" id="GO:0006450">
    <property type="term" value="P:regulation of translational fidelity"/>
    <property type="evidence" value="ECO:0007669"/>
    <property type="project" value="InterPro"/>
</dbReference>
<dbReference type="GO" id="GO:0005739">
    <property type="term" value="C:mitochondrion"/>
    <property type="evidence" value="ECO:0007669"/>
    <property type="project" value="TreeGrafter"/>
</dbReference>
<dbReference type="PANTHER" id="PTHR15004">
    <property type="entry name" value="GLUTAMYL-TRNA(GLN) AMIDOTRANSFERASE SUBUNIT C, MITOCHONDRIAL"/>
    <property type="match status" value="1"/>
</dbReference>
<accession>A0A072PC84</accession>
<dbReference type="GO" id="GO:0030956">
    <property type="term" value="C:glutamyl-tRNA(Gln) amidotransferase complex"/>
    <property type="evidence" value="ECO:0007669"/>
    <property type="project" value="TreeGrafter"/>
</dbReference>
<reference evidence="2 3" key="1">
    <citation type="submission" date="2013-03" db="EMBL/GenBank/DDBJ databases">
        <title>The Genome Sequence of Exophiala aquamarina CBS 119918.</title>
        <authorList>
            <consortium name="The Broad Institute Genomics Platform"/>
            <person name="Cuomo C."/>
            <person name="de Hoog S."/>
            <person name="Gorbushina A."/>
            <person name="Walker B."/>
            <person name="Young S.K."/>
            <person name="Zeng Q."/>
            <person name="Gargeya S."/>
            <person name="Fitzgerald M."/>
            <person name="Haas B."/>
            <person name="Abouelleil A."/>
            <person name="Allen A.W."/>
            <person name="Alvarado L."/>
            <person name="Arachchi H.M."/>
            <person name="Berlin A.M."/>
            <person name="Chapman S.B."/>
            <person name="Gainer-Dewar J."/>
            <person name="Goldberg J."/>
            <person name="Griggs A."/>
            <person name="Gujja S."/>
            <person name="Hansen M."/>
            <person name="Howarth C."/>
            <person name="Imamovic A."/>
            <person name="Ireland A."/>
            <person name="Larimer J."/>
            <person name="McCowan C."/>
            <person name="Murphy C."/>
            <person name="Pearson M."/>
            <person name="Poon T.W."/>
            <person name="Priest M."/>
            <person name="Roberts A."/>
            <person name="Saif S."/>
            <person name="Shea T."/>
            <person name="Sisk P."/>
            <person name="Sykes S."/>
            <person name="Wortman J."/>
            <person name="Nusbaum C."/>
            <person name="Birren B."/>
        </authorList>
    </citation>
    <scope>NUCLEOTIDE SEQUENCE [LARGE SCALE GENOMIC DNA]</scope>
    <source>
        <strain evidence="2 3">CBS 119918</strain>
    </source>
</reference>
<dbReference type="EMBL" id="AMGV01000004">
    <property type="protein sequence ID" value="KEF57704.1"/>
    <property type="molecule type" value="Genomic_DNA"/>
</dbReference>
<evidence type="ECO:0000313" key="3">
    <source>
        <dbReference type="Proteomes" id="UP000027920"/>
    </source>
</evidence>
<dbReference type="Proteomes" id="UP000027920">
    <property type="component" value="Unassembled WGS sequence"/>
</dbReference>
<dbReference type="InterPro" id="IPR003837">
    <property type="entry name" value="GatC"/>
</dbReference>
<dbReference type="Pfam" id="PF20978">
    <property type="entry name" value="Gta3"/>
    <property type="match status" value="1"/>
</dbReference>
<dbReference type="InterPro" id="IPR049545">
    <property type="entry name" value="Gta3_dom"/>
</dbReference>
<sequence>MPRISYMNVGGRLRPNQTIVKDIKINPQIRELLERPTWSVASLLPPRAPPTNQRSTPPGTAAAAAAATASFVQFQEDTQEITKEKLRHLLKLSALPPPKDDAEEEEMLSTLRAQVHFVKEIQKVDTTGVQPLVSIRDETRDNVWASMMTEEKLEEFFKQEEKVGVNGTIRRRQKQNIPLVGNRGAEAKAHDIVDKPFSMSRGDSEQGRRIGQYFYVKRSKKQDRAAVAEEVETCADPT</sequence>
<dbReference type="InterPro" id="IPR036113">
    <property type="entry name" value="Asp/Glu-ADT_sf_sub_c"/>
</dbReference>
<evidence type="ECO:0000259" key="1">
    <source>
        <dbReference type="Pfam" id="PF20978"/>
    </source>
</evidence>
<dbReference type="VEuPathDB" id="FungiDB:A1O9_05622"/>
<protein>
    <recommendedName>
        <fullName evidence="1">Glutamyl-tRNA amidotransferase complex subunit Gta3 domain-containing protein</fullName>
    </recommendedName>
</protein>
<dbReference type="AlphaFoldDB" id="A0A072PC84"/>
<organism evidence="2 3">
    <name type="scientific">Exophiala aquamarina CBS 119918</name>
    <dbReference type="NCBI Taxonomy" id="1182545"/>
    <lineage>
        <taxon>Eukaryota</taxon>
        <taxon>Fungi</taxon>
        <taxon>Dikarya</taxon>
        <taxon>Ascomycota</taxon>
        <taxon>Pezizomycotina</taxon>
        <taxon>Eurotiomycetes</taxon>
        <taxon>Chaetothyriomycetidae</taxon>
        <taxon>Chaetothyriales</taxon>
        <taxon>Herpotrichiellaceae</taxon>
        <taxon>Exophiala</taxon>
    </lineage>
</organism>
<dbReference type="OrthoDB" id="5522061at2759"/>
<dbReference type="RefSeq" id="XP_013260294.1">
    <property type="nucleotide sequence ID" value="XM_013404840.1"/>
</dbReference>
<keyword evidence="3" id="KW-1185">Reference proteome</keyword>
<feature type="domain" description="Glutamyl-tRNA amidotransferase complex subunit Gta3" evidence="1">
    <location>
        <begin position="79"/>
        <end position="132"/>
    </location>
</feature>
<comment type="caution">
    <text evidence="2">The sequence shown here is derived from an EMBL/GenBank/DDBJ whole genome shotgun (WGS) entry which is preliminary data.</text>
</comment>
<name>A0A072PC84_9EURO</name>
<proteinExistence type="predicted"/>
<dbReference type="PANTHER" id="PTHR15004:SF0">
    <property type="entry name" value="GLUTAMYL-TRNA(GLN) AMIDOTRANSFERASE SUBUNIT C, MITOCHONDRIAL"/>
    <property type="match status" value="1"/>
</dbReference>
<dbReference type="GO" id="GO:0070681">
    <property type="term" value="P:glutaminyl-tRNAGln biosynthesis via transamidation"/>
    <property type="evidence" value="ECO:0007669"/>
    <property type="project" value="TreeGrafter"/>
</dbReference>
<evidence type="ECO:0000313" key="2">
    <source>
        <dbReference type="EMBL" id="KEF57704.1"/>
    </source>
</evidence>
<dbReference type="SUPFAM" id="SSF141000">
    <property type="entry name" value="Glu-tRNAGln amidotransferase C subunit"/>
    <property type="match status" value="1"/>
</dbReference>
<gene>
    <name evidence="2" type="ORF">A1O9_05622</name>
</gene>
<dbReference type="GO" id="GO:0032543">
    <property type="term" value="P:mitochondrial translation"/>
    <property type="evidence" value="ECO:0007669"/>
    <property type="project" value="TreeGrafter"/>
</dbReference>
<dbReference type="HOGENOM" id="CLU_085810_0_0_1"/>